<keyword evidence="2" id="KW-1185">Reference proteome</keyword>
<organism evidence="1 2">
    <name type="scientific">Halocaridina rubra</name>
    <name type="common">Hawaiian red shrimp</name>
    <dbReference type="NCBI Taxonomy" id="373956"/>
    <lineage>
        <taxon>Eukaryota</taxon>
        <taxon>Metazoa</taxon>
        <taxon>Ecdysozoa</taxon>
        <taxon>Arthropoda</taxon>
        <taxon>Crustacea</taxon>
        <taxon>Multicrustacea</taxon>
        <taxon>Malacostraca</taxon>
        <taxon>Eumalacostraca</taxon>
        <taxon>Eucarida</taxon>
        <taxon>Decapoda</taxon>
        <taxon>Pleocyemata</taxon>
        <taxon>Caridea</taxon>
        <taxon>Atyoidea</taxon>
        <taxon>Atyidae</taxon>
        <taxon>Halocaridina</taxon>
    </lineage>
</organism>
<dbReference type="AlphaFoldDB" id="A0AAN8WP78"/>
<sequence>ELPFQDEPSLGRSSMQSSLTKIHHQTRLSLNAVHFVLLLLCLWQHCPTGYSSRVPYGPLVLYKLGENHAGKGREGPT</sequence>
<comment type="caution">
    <text evidence="1">The sequence shown here is derived from an EMBL/GenBank/DDBJ whole genome shotgun (WGS) entry which is preliminary data.</text>
</comment>
<evidence type="ECO:0000313" key="1">
    <source>
        <dbReference type="EMBL" id="KAK7069687.1"/>
    </source>
</evidence>
<dbReference type="Proteomes" id="UP001381693">
    <property type="component" value="Unassembled WGS sequence"/>
</dbReference>
<name>A0AAN8WP78_HALRR</name>
<feature type="non-terminal residue" evidence="1">
    <location>
        <position position="1"/>
    </location>
</feature>
<reference evidence="1 2" key="1">
    <citation type="submission" date="2023-11" db="EMBL/GenBank/DDBJ databases">
        <title>Halocaridina rubra genome assembly.</title>
        <authorList>
            <person name="Smith C."/>
        </authorList>
    </citation>
    <scope>NUCLEOTIDE SEQUENCE [LARGE SCALE GENOMIC DNA]</scope>
    <source>
        <strain evidence="1">EP-1</strain>
        <tissue evidence="1">Whole</tissue>
    </source>
</reference>
<accession>A0AAN8WP78</accession>
<dbReference type="EMBL" id="JAXCGZ010015959">
    <property type="protein sequence ID" value="KAK7069687.1"/>
    <property type="molecule type" value="Genomic_DNA"/>
</dbReference>
<gene>
    <name evidence="1" type="ORF">SK128_018704</name>
</gene>
<protein>
    <submittedName>
        <fullName evidence="1">Uncharacterized protein</fullName>
    </submittedName>
</protein>
<proteinExistence type="predicted"/>
<evidence type="ECO:0000313" key="2">
    <source>
        <dbReference type="Proteomes" id="UP001381693"/>
    </source>
</evidence>